<dbReference type="Gene3D" id="2.40.50.140">
    <property type="entry name" value="Nucleic acid-binding proteins"/>
    <property type="match status" value="1"/>
</dbReference>
<dbReference type="KEGG" id="mlr:MELLADRAFT_29054"/>
<dbReference type="HOGENOM" id="CLU_069847_5_2_1"/>
<evidence type="ECO:0000313" key="8">
    <source>
        <dbReference type="EMBL" id="EGG03995.1"/>
    </source>
</evidence>
<dbReference type="OrthoDB" id="340500at2759"/>
<dbReference type="CDD" id="cd05790">
    <property type="entry name" value="S1_Rrp40"/>
    <property type="match status" value="1"/>
</dbReference>
<reference evidence="9" key="1">
    <citation type="journal article" date="2011" name="Proc. Natl. Acad. Sci. U.S.A.">
        <title>Obligate biotrophy features unraveled by the genomic analysis of rust fungi.</title>
        <authorList>
            <person name="Duplessis S."/>
            <person name="Cuomo C.A."/>
            <person name="Lin Y.-C."/>
            <person name="Aerts A."/>
            <person name="Tisserant E."/>
            <person name="Veneault-Fourrey C."/>
            <person name="Joly D.L."/>
            <person name="Hacquard S."/>
            <person name="Amselem J."/>
            <person name="Cantarel B.L."/>
            <person name="Chiu R."/>
            <person name="Coutinho P.M."/>
            <person name="Feau N."/>
            <person name="Field M."/>
            <person name="Frey P."/>
            <person name="Gelhaye E."/>
            <person name="Goldberg J."/>
            <person name="Grabherr M.G."/>
            <person name="Kodira C.D."/>
            <person name="Kohler A."/>
            <person name="Kuees U."/>
            <person name="Lindquist E.A."/>
            <person name="Lucas S.M."/>
            <person name="Mago R."/>
            <person name="Mauceli E."/>
            <person name="Morin E."/>
            <person name="Murat C."/>
            <person name="Pangilinan J.L."/>
            <person name="Park R."/>
            <person name="Pearson M."/>
            <person name="Quesneville H."/>
            <person name="Rouhier N."/>
            <person name="Sakthikumar S."/>
            <person name="Salamov A.A."/>
            <person name="Schmutz J."/>
            <person name="Selles B."/>
            <person name="Shapiro H."/>
            <person name="Tanguay P."/>
            <person name="Tuskan G.A."/>
            <person name="Henrissat B."/>
            <person name="Van de Peer Y."/>
            <person name="Rouze P."/>
            <person name="Ellis J.G."/>
            <person name="Dodds P.N."/>
            <person name="Schein J.E."/>
            <person name="Zhong S."/>
            <person name="Hamelin R.C."/>
            <person name="Grigoriev I.V."/>
            <person name="Szabo L.J."/>
            <person name="Martin F."/>
        </authorList>
    </citation>
    <scope>NUCLEOTIDE SEQUENCE [LARGE SCALE GENOMIC DNA]</scope>
    <source>
        <strain evidence="9">98AG31 / pathotype 3-4-7</strain>
    </source>
</reference>
<dbReference type="eggNOG" id="KOG1004">
    <property type="taxonomic scope" value="Eukaryota"/>
</dbReference>
<keyword evidence="5" id="KW-0694">RNA-binding</keyword>
<dbReference type="SUPFAM" id="SSF50249">
    <property type="entry name" value="Nucleic acid-binding proteins"/>
    <property type="match status" value="1"/>
</dbReference>
<proteinExistence type="inferred from homology"/>
<name>F4RUI0_MELLP</name>
<gene>
    <name evidence="8" type="ORF">MELLADRAFT_29054</name>
</gene>
<dbReference type="GO" id="GO:0034475">
    <property type="term" value="P:U4 snRNA 3'-end processing"/>
    <property type="evidence" value="ECO:0007669"/>
    <property type="project" value="TreeGrafter"/>
</dbReference>
<dbReference type="Pfam" id="PF21262">
    <property type="entry name" value="RRP40_S1"/>
    <property type="match status" value="1"/>
</dbReference>
<organism evidence="9">
    <name type="scientific">Melampsora larici-populina (strain 98AG31 / pathotype 3-4-7)</name>
    <name type="common">Poplar leaf rust fungus</name>
    <dbReference type="NCBI Taxonomy" id="747676"/>
    <lineage>
        <taxon>Eukaryota</taxon>
        <taxon>Fungi</taxon>
        <taxon>Dikarya</taxon>
        <taxon>Basidiomycota</taxon>
        <taxon>Pucciniomycotina</taxon>
        <taxon>Pucciniomycetes</taxon>
        <taxon>Pucciniales</taxon>
        <taxon>Melampsoraceae</taxon>
        <taxon>Melampsora</taxon>
    </lineage>
</organism>
<dbReference type="InterPro" id="IPR037319">
    <property type="entry name" value="Rrp40_S1"/>
</dbReference>
<dbReference type="Proteomes" id="UP000001072">
    <property type="component" value="Unassembled WGS sequence"/>
</dbReference>
<feature type="non-terminal residue" evidence="8">
    <location>
        <position position="1"/>
    </location>
</feature>
<dbReference type="SUPFAM" id="SSF54791">
    <property type="entry name" value="Eukaryotic type KH-domain (KH-domain type I)"/>
    <property type="match status" value="1"/>
</dbReference>
<dbReference type="InterPro" id="IPR026699">
    <property type="entry name" value="Exosome_RNA_bind1/RRP40/RRP4"/>
</dbReference>
<dbReference type="Gene3D" id="3.30.1370.10">
    <property type="entry name" value="K Homology domain, type 1"/>
    <property type="match status" value="1"/>
</dbReference>
<dbReference type="VEuPathDB" id="FungiDB:MELLADRAFT_29054"/>
<accession>F4RUI0</accession>
<comment type="subcellular location">
    <subcellularLocation>
        <location evidence="1">Nucleus</location>
        <location evidence="1">Nucleolus</location>
    </subcellularLocation>
</comment>
<dbReference type="GO" id="GO:0000177">
    <property type="term" value="C:cytoplasmic exosome (RNase complex)"/>
    <property type="evidence" value="ECO:0007669"/>
    <property type="project" value="TreeGrafter"/>
</dbReference>
<dbReference type="InParanoid" id="F4RUI0"/>
<dbReference type="PANTHER" id="PTHR21321">
    <property type="entry name" value="PNAS-3 RELATED"/>
    <property type="match status" value="1"/>
</dbReference>
<dbReference type="RefSeq" id="XP_007412788.1">
    <property type="nucleotide sequence ID" value="XM_007412726.1"/>
</dbReference>
<protein>
    <recommendedName>
        <fullName evidence="6">Ribosomal RNA-processing protein 40</fullName>
    </recommendedName>
</protein>
<dbReference type="GO" id="GO:0005730">
    <property type="term" value="C:nucleolus"/>
    <property type="evidence" value="ECO:0007669"/>
    <property type="project" value="UniProtKB-SubCell"/>
</dbReference>
<dbReference type="InterPro" id="IPR036612">
    <property type="entry name" value="KH_dom_type_1_sf"/>
</dbReference>
<dbReference type="GeneID" id="18927050"/>
<sequence length="143" mass="15627">YVPALGEPVIGIIVSRQADGYKVDIGSSLTARLDALAFESATKRSKPNLKIGTVVYARVSLALPFIEPELECMDPTTMKANGFGEMTGGYLMRDLDLRNSRLLLSPPQTLLAKLGQQVPYEISIGLNGRIWLKAKTVSQTIYL</sequence>
<dbReference type="FunFam" id="2.40.50.140:FF:000112">
    <property type="entry name" value="Exosome complex component RRP40"/>
    <property type="match status" value="1"/>
</dbReference>
<dbReference type="PANTHER" id="PTHR21321:SF1">
    <property type="entry name" value="EXOSOME COMPLEX COMPONENT RRP40"/>
    <property type="match status" value="1"/>
</dbReference>
<feature type="non-terminal residue" evidence="8">
    <location>
        <position position="143"/>
    </location>
</feature>
<evidence type="ECO:0000256" key="3">
    <source>
        <dbReference type="ARBA" id="ARBA00022552"/>
    </source>
</evidence>
<dbReference type="InterPro" id="IPR012340">
    <property type="entry name" value="NA-bd_OB-fold"/>
</dbReference>
<evidence type="ECO:0000259" key="7">
    <source>
        <dbReference type="Pfam" id="PF15985"/>
    </source>
</evidence>
<evidence type="ECO:0000256" key="2">
    <source>
        <dbReference type="ARBA" id="ARBA00007841"/>
    </source>
</evidence>
<dbReference type="AlphaFoldDB" id="F4RUI0"/>
<keyword evidence="9" id="KW-1185">Reference proteome</keyword>
<evidence type="ECO:0000256" key="5">
    <source>
        <dbReference type="ARBA" id="ARBA00022884"/>
    </source>
</evidence>
<feature type="domain" description="K Homology" evidence="7">
    <location>
        <begin position="95"/>
        <end position="137"/>
    </location>
</feature>
<dbReference type="GO" id="GO:0000467">
    <property type="term" value="P:exonucleolytic trimming to generate mature 3'-end of 5.8S rRNA from tricistronic rRNA transcript (SSU-rRNA, 5.8S rRNA, LSU-rRNA)"/>
    <property type="evidence" value="ECO:0007669"/>
    <property type="project" value="TreeGrafter"/>
</dbReference>
<dbReference type="GO" id="GO:0000176">
    <property type="term" value="C:nuclear exosome (RNase complex)"/>
    <property type="evidence" value="ECO:0007669"/>
    <property type="project" value="TreeGrafter"/>
</dbReference>
<keyword evidence="3" id="KW-0698">rRNA processing</keyword>
<dbReference type="EMBL" id="GL883121">
    <property type="protein sequence ID" value="EGG03995.1"/>
    <property type="molecule type" value="Genomic_DNA"/>
</dbReference>
<dbReference type="InterPro" id="IPR004088">
    <property type="entry name" value="KH_dom_type_1"/>
</dbReference>
<evidence type="ECO:0000256" key="6">
    <source>
        <dbReference type="ARBA" id="ARBA00030615"/>
    </source>
</evidence>
<dbReference type="GO" id="GO:0071034">
    <property type="term" value="P:CUT catabolic process"/>
    <property type="evidence" value="ECO:0007669"/>
    <property type="project" value="TreeGrafter"/>
</dbReference>
<dbReference type="GO" id="GO:0071051">
    <property type="term" value="P:poly(A)-dependent snoRNA 3'-end processing"/>
    <property type="evidence" value="ECO:0007669"/>
    <property type="project" value="TreeGrafter"/>
</dbReference>
<dbReference type="GO" id="GO:0071035">
    <property type="term" value="P:nuclear polyadenylation-dependent rRNA catabolic process"/>
    <property type="evidence" value="ECO:0007669"/>
    <property type="project" value="TreeGrafter"/>
</dbReference>
<evidence type="ECO:0000313" key="9">
    <source>
        <dbReference type="Proteomes" id="UP000001072"/>
    </source>
</evidence>
<dbReference type="Pfam" id="PF15985">
    <property type="entry name" value="KH_6"/>
    <property type="match status" value="1"/>
</dbReference>
<dbReference type="FunCoup" id="F4RUI0">
    <property type="interactions" value="380"/>
</dbReference>
<dbReference type="GO" id="GO:0003723">
    <property type="term" value="F:RNA binding"/>
    <property type="evidence" value="ECO:0007669"/>
    <property type="project" value="UniProtKB-KW"/>
</dbReference>
<evidence type="ECO:0000256" key="4">
    <source>
        <dbReference type="ARBA" id="ARBA00022835"/>
    </source>
</evidence>
<evidence type="ECO:0000256" key="1">
    <source>
        <dbReference type="ARBA" id="ARBA00004604"/>
    </source>
</evidence>
<dbReference type="STRING" id="747676.F4RUI0"/>
<dbReference type="GO" id="GO:0071038">
    <property type="term" value="P:TRAMP-dependent tRNA surveillance pathway"/>
    <property type="evidence" value="ECO:0007669"/>
    <property type="project" value="TreeGrafter"/>
</dbReference>
<comment type="similarity">
    <text evidence="2">Belongs to the RRP40 family.</text>
</comment>
<keyword evidence="4" id="KW-0271">Exosome</keyword>